<evidence type="ECO:0000313" key="5">
    <source>
        <dbReference type="EMBL" id="KAK6916818.1"/>
    </source>
</evidence>
<dbReference type="EC" id="2.5.1.-" evidence="4"/>
<dbReference type="HAMAP" id="MF_01139">
    <property type="entry name" value="ISPT"/>
    <property type="match status" value="1"/>
</dbReference>
<organism evidence="5 6">
    <name type="scientific">Dillenia turbinata</name>
    <dbReference type="NCBI Taxonomy" id="194707"/>
    <lineage>
        <taxon>Eukaryota</taxon>
        <taxon>Viridiplantae</taxon>
        <taxon>Streptophyta</taxon>
        <taxon>Embryophyta</taxon>
        <taxon>Tracheophyta</taxon>
        <taxon>Spermatophyta</taxon>
        <taxon>Magnoliopsida</taxon>
        <taxon>eudicotyledons</taxon>
        <taxon>Gunneridae</taxon>
        <taxon>Pentapetalae</taxon>
        <taxon>Dilleniales</taxon>
        <taxon>Dilleniaceae</taxon>
        <taxon>Dillenia</taxon>
    </lineage>
</organism>
<accession>A0AAN8Z112</accession>
<dbReference type="InterPro" id="IPR036424">
    <property type="entry name" value="UPP_synth-like_sf"/>
</dbReference>
<dbReference type="SUPFAM" id="SSF64005">
    <property type="entry name" value="Undecaprenyl diphosphate synthase"/>
    <property type="match status" value="1"/>
</dbReference>
<evidence type="ECO:0000313" key="6">
    <source>
        <dbReference type="Proteomes" id="UP001370490"/>
    </source>
</evidence>
<dbReference type="EMBL" id="JBAMMX010000024">
    <property type="protein sequence ID" value="KAK6916818.1"/>
    <property type="molecule type" value="Genomic_DNA"/>
</dbReference>
<sequence>MVLGIGWTINHIFSLFRRCIYVILSVGPIPNHIAFILDGNRRYAKKHKLREGAGHNIGFLSLTSMLQCCYELGVKHVTIYAFSIDNFKRRPEEIRYLMDLMQEKIEFLPKEENLVNRLGIRVQFFGNLKLLSEGARDSAQSAMSATATNSKAFLSICVAYTSTHEIVHAVEQVCKEKKQRKAWNEHVNLDDVERQMYLANIPEPDILVRTSGANRLSNFLLWQSAYAHLYSPSALWPEISFWHLIWMVLNYQRNYGYLEKQQQNMDHVNVFGRSNP</sequence>
<evidence type="ECO:0000256" key="1">
    <source>
        <dbReference type="ARBA" id="ARBA00005432"/>
    </source>
</evidence>
<dbReference type="InterPro" id="IPR018520">
    <property type="entry name" value="UPP_synth-like_CS"/>
</dbReference>
<evidence type="ECO:0000256" key="2">
    <source>
        <dbReference type="ARBA" id="ARBA00022679"/>
    </source>
</evidence>
<dbReference type="GO" id="GO:0005783">
    <property type="term" value="C:endoplasmic reticulum"/>
    <property type="evidence" value="ECO:0007669"/>
    <property type="project" value="TreeGrafter"/>
</dbReference>
<gene>
    <name evidence="5" type="ORF">RJ641_019679</name>
</gene>
<keyword evidence="3" id="KW-0460">Magnesium</keyword>
<evidence type="ECO:0000256" key="4">
    <source>
        <dbReference type="RuleBase" id="RU363018"/>
    </source>
</evidence>
<dbReference type="Pfam" id="PF01255">
    <property type="entry name" value="Prenyltransf"/>
    <property type="match status" value="1"/>
</dbReference>
<dbReference type="PANTHER" id="PTHR10291">
    <property type="entry name" value="DEHYDRODOLICHYL DIPHOSPHATE SYNTHASE FAMILY MEMBER"/>
    <property type="match status" value="1"/>
</dbReference>
<dbReference type="Gene3D" id="3.40.1180.10">
    <property type="entry name" value="Decaprenyl diphosphate synthase-like"/>
    <property type="match status" value="1"/>
</dbReference>
<dbReference type="AlphaFoldDB" id="A0AAN8Z112"/>
<keyword evidence="6" id="KW-1185">Reference proteome</keyword>
<comment type="caution">
    <text evidence="5">The sequence shown here is derived from an EMBL/GenBank/DDBJ whole genome shotgun (WGS) entry which is preliminary data.</text>
</comment>
<dbReference type="Proteomes" id="UP001370490">
    <property type="component" value="Unassembled WGS sequence"/>
</dbReference>
<dbReference type="PROSITE" id="PS01066">
    <property type="entry name" value="UPP_SYNTHASE"/>
    <property type="match status" value="1"/>
</dbReference>
<protein>
    <recommendedName>
        <fullName evidence="4">Alkyl transferase</fullName>
        <ecNumber evidence="4">2.5.1.-</ecNumber>
    </recommendedName>
</protein>
<proteinExistence type="inferred from homology"/>
<evidence type="ECO:0000256" key="3">
    <source>
        <dbReference type="ARBA" id="ARBA00022842"/>
    </source>
</evidence>
<comment type="similarity">
    <text evidence="1 4">Belongs to the UPP synthase family.</text>
</comment>
<reference evidence="5 6" key="1">
    <citation type="submission" date="2023-12" db="EMBL/GenBank/DDBJ databases">
        <title>A high-quality genome assembly for Dillenia turbinata (Dilleniales).</title>
        <authorList>
            <person name="Chanderbali A."/>
        </authorList>
    </citation>
    <scope>NUCLEOTIDE SEQUENCE [LARGE SCALE GENOMIC DNA]</scope>
    <source>
        <strain evidence="5">LSX21</strain>
        <tissue evidence="5">Leaf</tissue>
    </source>
</reference>
<dbReference type="GO" id="GO:0045547">
    <property type="term" value="F:ditrans,polycis-polyprenyl diphosphate synthase [(2E,6E)-farnesyl diphosphate specific] activity"/>
    <property type="evidence" value="ECO:0007669"/>
    <property type="project" value="TreeGrafter"/>
</dbReference>
<dbReference type="InterPro" id="IPR001441">
    <property type="entry name" value="UPP_synth-like"/>
</dbReference>
<keyword evidence="2 4" id="KW-0808">Transferase</keyword>
<dbReference type="FunFam" id="3.40.1180.10:FF:000005">
    <property type="entry name" value="Alkyl transferase"/>
    <property type="match status" value="1"/>
</dbReference>
<dbReference type="PANTHER" id="PTHR10291:SF43">
    <property type="entry name" value="DEHYDRODOLICHYL DIPHOSPHATE SYNTHASE COMPLEX SUBUNIT DHDDS"/>
    <property type="match status" value="1"/>
</dbReference>
<name>A0AAN8Z112_9MAGN</name>
<dbReference type="CDD" id="cd00475">
    <property type="entry name" value="Cis_IPPS"/>
    <property type="match status" value="1"/>
</dbReference>
<dbReference type="GO" id="GO:0016094">
    <property type="term" value="P:polyprenol biosynthetic process"/>
    <property type="evidence" value="ECO:0007669"/>
    <property type="project" value="TreeGrafter"/>
</dbReference>
<dbReference type="NCBIfam" id="TIGR00055">
    <property type="entry name" value="uppS"/>
    <property type="match status" value="1"/>
</dbReference>